<sequence length="211" mass="24064">MLDIKDQIREYVYAGASANDGFLSEREIAQHFNLKRNNTREVLLRLEGEGVLRRHPKRGYSYVDYDSTDAATVIVMRYMVEREAVRKAAVRATREDMVRLTLIFEELEALIAAKDLPGFMASDMEFHTALIASSHDNMLIKIFEFMKATLFRRRDLAAGEFPQSFVKTQEAHRKIFAAFKARDAMALEQALYDHIGHHEAIAGLGIPARQG</sequence>
<evidence type="ECO:0000259" key="4">
    <source>
        <dbReference type="PROSITE" id="PS50949"/>
    </source>
</evidence>
<dbReference type="InterPro" id="IPR036390">
    <property type="entry name" value="WH_DNA-bd_sf"/>
</dbReference>
<protein>
    <submittedName>
        <fullName evidence="5">HTH-type transcriptional repressor RspR</fullName>
    </submittedName>
</protein>
<dbReference type="Pfam" id="PF07729">
    <property type="entry name" value="FCD"/>
    <property type="match status" value="1"/>
</dbReference>
<dbReference type="Pfam" id="PF00392">
    <property type="entry name" value="GntR"/>
    <property type="match status" value="1"/>
</dbReference>
<dbReference type="InterPro" id="IPR000524">
    <property type="entry name" value="Tscrpt_reg_HTH_GntR"/>
</dbReference>
<organism evidence="5">
    <name type="scientific">bioreactor metagenome</name>
    <dbReference type="NCBI Taxonomy" id="1076179"/>
    <lineage>
        <taxon>unclassified sequences</taxon>
        <taxon>metagenomes</taxon>
        <taxon>ecological metagenomes</taxon>
    </lineage>
</organism>
<keyword evidence="3" id="KW-0804">Transcription</keyword>
<dbReference type="Gene3D" id="1.20.120.530">
    <property type="entry name" value="GntR ligand-binding domain-like"/>
    <property type="match status" value="1"/>
</dbReference>
<keyword evidence="1" id="KW-0805">Transcription regulation</keyword>
<dbReference type="AlphaFoldDB" id="A0A645BB15"/>
<evidence type="ECO:0000256" key="3">
    <source>
        <dbReference type="ARBA" id="ARBA00023163"/>
    </source>
</evidence>
<reference evidence="5" key="1">
    <citation type="submission" date="2019-08" db="EMBL/GenBank/DDBJ databases">
        <authorList>
            <person name="Kucharzyk K."/>
            <person name="Murdoch R.W."/>
            <person name="Higgins S."/>
            <person name="Loffler F."/>
        </authorList>
    </citation>
    <scope>NUCLEOTIDE SEQUENCE</scope>
</reference>
<proteinExistence type="predicted"/>
<dbReference type="Gene3D" id="1.10.10.10">
    <property type="entry name" value="Winged helix-like DNA-binding domain superfamily/Winged helix DNA-binding domain"/>
    <property type="match status" value="1"/>
</dbReference>
<dbReference type="EMBL" id="VSSQ01018904">
    <property type="protein sequence ID" value="MPM62512.1"/>
    <property type="molecule type" value="Genomic_DNA"/>
</dbReference>
<comment type="caution">
    <text evidence="5">The sequence shown here is derived from an EMBL/GenBank/DDBJ whole genome shotgun (WGS) entry which is preliminary data.</text>
</comment>
<gene>
    <name evidence="5" type="primary">rspR_35</name>
    <name evidence="5" type="ORF">SDC9_109385</name>
</gene>
<dbReference type="PANTHER" id="PTHR43537">
    <property type="entry name" value="TRANSCRIPTIONAL REGULATOR, GNTR FAMILY"/>
    <property type="match status" value="1"/>
</dbReference>
<dbReference type="SUPFAM" id="SSF46785">
    <property type="entry name" value="Winged helix' DNA-binding domain"/>
    <property type="match status" value="1"/>
</dbReference>
<keyword evidence="2" id="KW-0238">DNA-binding</keyword>
<dbReference type="PROSITE" id="PS50949">
    <property type="entry name" value="HTH_GNTR"/>
    <property type="match status" value="1"/>
</dbReference>
<dbReference type="InterPro" id="IPR008920">
    <property type="entry name" value="TF_FadR/GntR_C"/>
</dbReference>
<evidence type="ECO:0000313" key="5">
    <source>
        <dbReference type="EMBL" id="MPM62512.1"/>
    </source>
</evidence>
<evidence type="ECO:0000256" key="1">
    <source>
        <dbReference type="ARBA" id="ARBA00023015"/>
    </source>
</evidence>
<feature type="domain" description="HTH gntR-type" evidence="4">
    <location>
        <begin position="1"/>
        <end position="65"/>
    </location>
</feature>
<dbReference type="GO" id="GO:0003700">
    <property type="term" value="F:DNA-binding transcription factor activity"/>
    <property type="evidence" value="ECO:0007669"/>
    <property type="project" value="InterPro"/>
</dbReference>
<dbReference type="InterPro" id="IPR011711">
    <property type="entry name" value="GntR_C"/>
</dbReference>
<dbReference type="InterPro" id="IPR036388">
    <property type="entry name" value="WH-like_DNA-bd_sf"/>
</dbReference>
<dbReference type="SUPFAM" id="SSF48008">
    <property type="entry name" value="GntR ligand-binding domain-like"/>
    <property type="match status" value="1"/>
</dbReference>
<evidence type="ECO:0000256" key="2">
    <source>
        <dbReference type="ARBA" id="ARBA00023125"/>
    </source>
</evidence>
<dbReference type="GO" id="GO:0003677">
    <property type="term" value="F:DNA binding"/>
    <property type="evidence" value="ECO:0007669"/>
    <property type="project" value="UniProtKB-KW"/>
</dbReference>
<dbReference type="PANTHER" id="PTHR43537:SF5">
    <property type="entry name" value="UXU OPERON TRANSCRIPTIONAL REGULATOR"/>
    <property type="match status" value="1"/>
</dbReference>
<accession>A0A645BB15</accession>
<name>A0A645BB15_9ZZZZ</name>
<dbReference type="SMART" id="SM00895">
    <property type="entry name" value="FCD"/>
    <property type="match status" value="1"/>
</dbReference>